<dbReference type="GO" id="GO:0008270">
    <property type="term" value="F:zinc ion binding"/>
    <property type="evidence" value="ECO:0007669"/>
    <property type="project" value="UniProtKB-KW"/>
</dbReference>
<sequence>MKSKEWKHLLIVYRRHAQAMGFSARIGTCRRKHRVDSPEYERYFICSCQGEHGNCKPRDTVAAPKAKKSNTKKVNITRCECRVSIRTQINSEGLWQVRDHKIDHNHPLTPTQWQHHHRKITGEEGEIIEIMIKAMVSPSVQYRVAAATFRGEEFVGHTKRDHINFVNRLKMHAIEGGDASTLVNLLNKRQTEEPGFFYRVQFGEGGRLCHLFWRDSMMKEDYLLYHDVWLFKAFNESMGEDVIPISIFTDQDLAMANAIEKVYPISKHRLCQWHIHQNAISQFGSLKNERTFQNAFNKCLNGCYMRALNMQCGSKRQRQPPLLIFLTFLKLRLRGGELKRNTTLLKFILLLIFKVFEKEFGMAIGTRVVECAFDESLSLYIVHSSGSFKNSQQVTFDHANLTIECTCRKFTEMGTFCYHSIRILHLRSITEIPDRYILKRWTKFTKNDVWDRLLPNDRRRVGINDAINWRKETLTNFNNLITKCQNVVEARTILEQAYAKANDAVQAFFNTTGDVECPTSLETPTTSLILDPQHSTTKGRSRRKKSGITKRRPRGTKQS</sequence>
<name>A0AAW1MLV8_SAPOF</name>
<dbReference type="InterPro" id="IPR007527">
    <property type="entry name" value="Znf_SWIM"/>
</dbReference>
<feature type="region of interest" description="Disordered" evidence="2">
    <location>
        <begin position="522"/>
        <end position="559"/>
    </location>
</feature>
<evidence type="ECO:0000313" key="4">
    <source>
        <dbReference type="EMBL" id="KAK9749899.1"/>
    </source>
</evidence>
<evidence type="ECO:0000313" key="5">
    <source>
        <dbReference type="Proteomes" id="UP001443914"/>
    </source>
</evidence>
<gene>
    <name evidence="4" type="ORF">RND81_02G158900</name>
</gene>
<feature type="compositionally biased region" description="Polar residues" evidence="2">
    <location>
        <begin position="522"/>
        <end position="536"/>
    </location>
</feature>
<protein>
    <recommendedName>
        <fullName evidence="3">SWIM-type domain-containing protein</fullName>
    </recommendedName>
</protein>
<dbReference type="Pfam" id="PF10551">
    <property type="entry name" value="MULE"/>
    <property type="match status" value="1"/>
</dbReference>
<organism evidence="4 5">
    <name type="scientific">Saponaria officinalis</name>
    <name type="common">Common soapwort</name>
    <name type="synonym">Lychnis saponaria</name>
    <dbReference type="NCBI Taxonomy" id="3572"/>
    <lineage>
        <taxon>Eukaryota</taxon>
        <taxon>Viridiplantae</taxon>
        <taxon>Streptophyta</taxon>
        <taxon>Embryophyta</taxon>
        <taxon>Tracheophyta</taxon>
        <taxon>Spermatophyta</taxon>
        <taxon>Magnoliopsida</taxon>
        <taxon>eudicotyledons</taxon>
        <taxon>Gunneridae</taxon>
        <taxon>Pentapetalae</taxon>
        <taxon>Caryophyllales</taxon>
        <taxon>Caryophyllaceae</taxon>
        <taxon>Caryophylleae</taxon>
        <taxon>Saponaria</taxon>
    </lineage>
</organism>
<keyword evidence="1" id="KW-0863">Zinc-finger</keyword>
<feature type="domain" description="SWIM-type" evidence="3">
    <location>
        <begin position="390"/>
        <end position="428"/>
    </location>
</feature>
<proteinExistence type="predicted"/>
<reference evidence="4" key="1">
    <citation type="submission" date="2024-03" db="EMBL/GenBank/DDBJ databases">
        <title>WGS assembly of Saponaria officinalis var. Norfolk2.</title>
        <authorList>
            <person name="Jenkins J."/>
            <person name="Shu S."/>
            <person name="Grimwood J."/>
            <person name="Barry K."/>
            <person name="Goodstein D."/>
            <person name="Schmutz J."/>
            <person name="Leebens-Mack J."/>
            <person name="Osbourn A."/>
        </authorList>
    </citation>
    <scope>NUCLEOTIDE SEQUENCE [LARGE SCALE GENOMIC DNA]</scope>
    <source>
        <strain evidence="4">JIC</strain>
    </source>
</reference>
<keyword evidence="1" id="KW-0862">Zinc</keyword>
<dbReference type="InterPro" id="IPR004330">
    <property type="entry name" value="FAR1_DNA_bnd_dom"/>
</dbReference>
<keyword evidence="5" id="KW-1185">Reference proteome</keyword>
<dbReference type="PANTHER" id="PTHR47718:SF17">
    <property type="entry name" value="PROTEIN FAR1-RELATED SEQUENCE 5-LIKE"/>
    <property type="match status" value="1"/>
</dbReference>
<comment type="caution">
    <text evidence="4">The sequence shown here is derived from an EMBL/GenBank/DDBJ whole genome shotgun (WGS) entry which is preliminary data.</text>
</comment>
<dbReference type="Pfam" id="PF03101">
    <property type="entry name" value="FAR1"/>
    <property type="match status" value="1"/>
</dbReference>
<evidence type="ECO:0000256" key="2">
    <source>
        <dbReference type="SAM" id="MobiDB-lite"/>
    </source>
</evidence>
<dbReference type="PROSITE" id="PS50966">
    <property type="entry name" value="ZF_SWIM"/>
    <property type="match status" value="1"/>
</dbReference>
<dbReference type="Proteomes" id="UP001443914">
    <property type="component" value="Unassembled WGS sequence"/>
</dbReference>
<keyword evidence="1" id="KW-0479">Metal-binding</keyword>
<feature type="compositionally biased region" description="Basic residues" evidence="2">
    <location>
        <begin position="537"/>
        <end position="559"/>
    </location>
</feature>
<evidence type="ECO:0000256" key="1">
    <source>
        <dbReference type="PROSITE-ProRule" id="PRU00325"/>
    </source>
</evidence>
<dbReference type="InterPro" id="IPR018289">
    <property type="entry name" value="MULE_transposase_dom"/>
</dbReference>
<accession>A0AAW1MLV8</accession>
<dbReference type="AlphaFoldDB" id="A0AAW1MLV8"/>
<dbReference type="EMBL" id="JBDFQZ010000002">
    <property type="protein sequence ID" value="KAK9749899.1"/>
    <property type="molecule type" value="Genomic_DNA"/>
</dbReference>
<dbReference type="PANTHER" id="PTHR47718">
    <property type="entry name" value="OS01G0519700 PROTEIN"/>
    <property type="match status" value="1"/>
</dbReference>
<evidence type="ECO:0000259" key="3">
    <source>
        <dbReference type="PROSITE" id="PS50966"/>
    </source>
</evidence>